<dbReference type="GO" id="GO:0005213">
    <property type="term" value="F:structural constituent of egg chorion"/>
    <property type="evidence" value="ECO:0007669"/>
    <property type="project" value="InterPro"/>
</dbReference>
<accession>A0A8J9UB50</accession>
<keyword evidence="4" id="KW-0472">Membrane</keyword>
<keyword evidence="4" id="KW-0812">Transmembrane</keyword>
<evidence type="ECO:0000313" key="5">
    <source>
        <dbReference type="EMBL" id="CAH0716992.1"/>
    </source>
</evidence>
<evidence type="ECO:0000256" key="4">
    <source>
        <dbReference type="SAM" id="Phobius"/>
    </source>
</evidence>
<dbReference type="EMBL" id="OV170231">
    <property type="protein sequence ID" value="CAH0716992.1"/>
    <property type="molecule type" value="Genomic_DNA"/>
</dbReference>
<dbReference type="Proteomes" id="UP000838878">
    <property type="component" value="Chromosome 11"/>
</dbReference>
<dbReference type="AlphaFoldDB" id="A0A8J9UB50"/>
<dbReference type="GO" id="GO:0042600">
    <property type="term" value="C:egg chorion"/>
    <property type="evidence" value="ECO:0007669"/>
    <property type="project" value="InterPro"/>
</dbReference>
<name>A0A8J9UB50_9NEOP</name>
<reference evidence="5" key="1">
    <citation type="submission" date="2021-12" db="EMBL/GenBank/DDBJ databases">
        <authorList>
            <person name="Martin H S."/>
        </authorList>
    </citation>
    <scope>NUCLEOTIDE SEQUENCE</scope>
</reference>
<dbReference type="InterPro" id="IPR002635">
    <property type="entry name" value="Chorion"/>
</dbReference>
<proteinExistence type="inferred from homology"/>
<evidence type="ECO:0000256" key="3">
    <source>
        <dbReference type="RuleBase" id="RU004378"/>
    </source>
</evidence>
<gene>
    <name evidence="5" type="ORF">BINO364_LOCUS3648</name>
</gene>
<evidence type="ECO:0000256" key="1">
    <source>
        <dbReference type="ARBA" id="ARBA00005906"/>
    </source>
</evidence>
<feature type="non-terminal residue" evidence="5">
    <location>
        <position position="232"/>
    </location>
</feature>
<organism evidence="5 6">
    <name type="scientific">Brenthis ino</name>
    <name type="common">lesser marbled fritillary</name>
    <dbReference type="NCBI Taxonomy" id="405034"/>
    <lineage>
        <taxon>Eukaryota</taxon>
        <taxon>Metazoa</taxon>
        <taxon>Ecdysozoa</taxon>
        <taxon>Arthropoda</taxon>
        <taxon>Hexapoda</taxon>
        <taxon>Insecta</taxon>
        <taxon>Pterygota</taxon>
        <taxon>Neoptera</taxon>
        <taxon>Endopterygota</taxon>
        <taxon>Lepidoptera</taxon>
        <taxon>Glossata</taxon>
        <taxon>Ditrysia</taxon>
        <taxon>Papilionoidea</taxon>
        <taxon>Nymphalidae</taxon>
        <taxon>Heliconiinae</taxon>
        <taxon>Argynnini</taxon>
        <taxon>Brenthis</taxon>
    </lineage>
</organism>
<keyword evidence="4" id="KW-1133">Transmembrane helix</keyword>
<sequence length="232" mass="23413">MLESHQSLLLIVSVYLTKVLTCTALYLKKMACKFVIVCISAVFIQTISGQYINRAYNGALNAGIVAAENAAIANNMAYGPMAPNGLAYAPLAANGIANGLAYGNVPANSIANNLAYDVALEANQASGLTSGGSFRVTSSSPMAASGITVRSENLLIEGPLAVSGQMPFTGVVALEGPLPAAGQGSVAYGCGNGNVGILSEGVEPGYVNGLGVEAALPGVGYNVNKAGYAALY</sequence>
<keyword evidence="6" id="KW-1185">Reference proteome</keyword>
<feature type="transmembrane region" description="Helical" evidence="4">
    <location>
        <begin position="34"/>
        <end position="52"/>
    </location>
</feature>
<feature type="transmembrane region" description="Helical" evidence="4">
    <location>
        <begin position="6"/>
        <end position="27"/>
    </location>
</feature>
<comment type="similarity">
    <text evidence="1 3">Belongs to the chorion protein family.</text>
</comment>
<dbReference type="Pfam" id="PF01723">
    <property type="entry name" value="Chorion_1"/>
    <property type="match status" value="1"/>
</dbReference>
<dbReference type="GO" id="GO:0007304">
    <property type="term" value="P:chorion-containing eggshell formation"/>
    <property type="evidence" value="ECO:0007669"/>
    <property type="project" value="InterPro"/>
</dbReference>
<dbReference type="OrthoDB" id="6930117at2759"/>
<evidence type="ECO:0000313" key="6">
    <source>
        <dbReference type="Proteomes" id="UP000838878"/>
    </source>
</evidence>
<keyword evidence="2" id="KW-0677">Repeat</keyword>
<protein>
    <submittedName>
        <fullName evidence="5">Uncharacterized protein</fullName>
    </submittedName>
</protein>
<evidence type="ECO:0000256" key="2">
    <source>
        <dbReference type="ARBA" id="ARBA00022737"/>
    </source>
</evidence>